<dbReference type="GO" id="GO:0016407">
    <property type="term" value="F:acetyltransferase activity"/>
    <property type="evidence" value="ECO:0007669"/>
    <property type="project" value="InterPro"/>
</dbReference>
<accession>A0A067LXU9</accession>
<dbReference type="InterPro" id="IPR001447">
    <property type="entry name" value="Arylamine_N-AcTrfase"/>
</dbReference>
<reference evidence="5" key="1">
    <citation type="journal article" date="2014" name="Proc. Natl. Acad. Sci. U.S.A.">
        <title>Extensive sampling of basidiomycete genomes demonstrates inadequacy of the white-rot/brown-rot paradigm for wood decay fungi.</title>
        <authorList>
            <person name="Riley R."/>
            <person name="Salamov A.A."/>
            <person name="Brown D.W."/>
            <person name="Nagy L.G."/>
            <person name="Floudas D."/>
            <person name="Held B.W."/>
            <person name="Levasseur A."/>
            <person name="Lombard V."/>
            <person name="Morin E."/>
            <person name="Otillar R."/>
            <person name="Lindquist E.A."/>
            <person name="Sun H."/>
            <person name="LaButti K.M."/>
            <person name="Schmutz J."/>
            <person name="Jabbour D."/>
            <person name="Luo H."/>
            <person name="Baker S.E."/>
            <person name="Pisabarro A.G."/>
            <person name="Walton J.D."/>
            <person name="Blanchette R.A."/>
            <person name="Henrissat B."/>
            <person name="Martin F."/>
            <person name="Cullen D."/>
            <person name="Hibbett D.S."/>
            <person name="Grigoriev I.V."/>
        </authorList>
    </citation>
    <scope>NUCLEOTIDE SEQUENCE [LARGE SCALE GENOMIC DNA]</scope>
    <source>
        <strain evidence="5">FD-172 SS1</strain>
    </source>
</reference>
<evidence type="ECO:0000313" key="5">
    <source>
        <dbReference type="Proteomes" id="UP000027195"/>
    </source>
</evidence>
<comment type="similarity">
    <text evidence="1 2">Belongs to the arylamine N-acetyltransferase family.</text>
</comment>
<dbReference type="Pfam" id="PF00797">
    <property type="entry name" value="Acetyltransf_2"/>
    <property type="match status" value="1"/>
</dbReference>
<name>A0A067LXU9_BOTB1</name>
<dbReference type="Gene3D" id="3.30.2140.20">
    <property type="match status" value="1"/>
</dbReference>
<dbReference type="STRING" id="930990.A0A067LXU9"/>
<evidence type="ECO:0000256" key="2">
    <source>
        <dbReference type="RuleBase" id="RU003452"/>
    </source>
</evidence>
<evidence type="ECO:0000256" key="3">
    <source>
        <dbReference type="SAM" id="MobiDB-lite"/>
    </source>
</evidence>
<dbReference type="InParanoid" id="A0A067LXU9"/>
<organism evidence="4 5">
    <name type="scientific">Botryobasidium botryosum (strain FD-172 SS1)</name>
    <dbReference type="NCBI Taxonomy" id="930990"/>
    <lineage>
        <taxon>Eukaryota</taxon>
        <taxon>Fungi</taxon>
        <taxon>Dikarya</taxon>
        <taxon>Basidiomycota</taxon>
        <taxon>Agaricomycotina</taxon>
        <taxon>Agaricomycetes</taxon>
        <taxon>Cantharellales</taxon>
        <taxon>Botryobasidiaceae</taxon>
        <taxon>Botryobasidium</taxon>
    </lineage>
</organism>
<keyword evidence="5" id="KW-1185">Reference proteome</keyword>
<dbReference type="InterPro" id="IPR053710">
    <property type="entry name" value="Arylamine_NAT_domain_sf"/>
</dbReference>
<dbReference type="OrthoDB" id="10260017at2759"/>
<gene>
    <name evidence="4" type="ORF">BOTBODRAFT_180195</name>
</gene>
<proteinExistence type="inferred from homology"/>
<dbReference type="Proteomes" id="UP000027195">
    <property type="component" value="Unassembled WGS sequence"/>
</dbReference>
<dbReference type="PANTHER" id="PTHR11786:SF0">
    <property type="entry name" value="ARYLAMINE N-ACETYLTRANSFERASE 4-RELATED"/>
    <property type="match status" value="1"/>
</dbReference>
<feature type="region of interest" description="Disordered" evidence="3">
    <location>
        <begin position="173"/>
        <end position="202"/>
    </location>
</feature>
<dbReference type="PANTHER" id="PTHR11786">
    <property type="entry name" value="N-HYDROXYARYLAMINE O-ACETYLTRANSFERASE"/>
    <property type="match status" value="1"/>
</dbReference>
<keyword evidence="2" id="KW-0012">Acyltransferase</keyword>
<dbReference type="SUPFAM" id="SSF54001">
    <property type="entry name" value="Cysteine proteinases"/>
    <property type="match status" value="1"/>
</dbReference>
<evidence type="ECO:0000256" key="1">
    <source>
        <dbReference type="ARBA" id="ARBA00006547"/>
    </source>
</evidence>
<dbReference type="AlphaFoldDB" id="A0A067LXU9"/>
<dbReference type="EMBL" id="KL198096">
    <property type="protein sequence ID" value="KDQ08049.1"/>
    <property type="molecule type" value="Genomic_DNA"/>
</dbReference>
<protein>
    <submittedName>
        <fullName evidence="4">Uncharacterized protein</fullName>
    </submittedName>
</protein>
<dbReference type="HOGENOM" id="CLU_049918_2_1_1"/>
<keyword evidence="2" id="KW-0808">Transferase</keyword>
<evidence type="ECO:0000313" key="4">
    <source>
        <dbReference type="EMBL" id="KDQ08049.1"/>
    </source>
</evidence>
<sequence>MSPKIKNVPSCFTPAELAQYLDKIGLGSTPRPLEPTLDTLTKVTRHHLTAFMFENLGMHYSDTHIVDPSPSIVFRRAVLEGRGSWCFGLNGLLLEMLRAIGFKAYACCARVEGSKVQAHALSLVTPSDTRGATYMVDAGFAARTAVWPIRLRHGETVPGVSTGEEQRLVRAAHPASSIDWSDDNDGSETLHPGTEGEGAKVDDLGPMWNQNWAFESRQSASSAWIPLLHFSTTEMFIEDFCEMSIALSLKPSGLFWPSVLVVKFFVEEDSEGDADGEDGEAGGMGRGGELGRLILHQNILKRKFGRVALTGSDMGKEPAREEVLEVFNTERERVAALKKYFGIEITDAEVGNIQGRVSALPL</sequence>
<dbReference type="PRINTS" id="PR01543">
    <property type="entry name" value="ANATRNSFRASE"/>
</dbReference>
<dbReference type="InterPro" id="IPR038765">
    <property type="entry name" value="Papain-like_cys_pep_sf"/>
</dbReference>